<sequence>MGTATRKHVTTKGIVIIEGQELTITNPDKLLWPEQGITKSMYLEKLVQLAPYLLAYCSNRYLTTIRFPHGWNDKSFYQKNAPEPLPPFVQTATLDGIRYVHLDSVPTLLWLGNLAALEFHPSFHTIGGTLPVEWLIDIDPSLDPEPRIMEAAGIIGEILDGMNIRSVPKTSGATGVQIYVPIPVEKGYTFEQLRRIGAFVAQYAVQKHPTLFTVERLKKDRGTNIYIDYLQHWYGKTLSAPYTPRARQAASVSTPLTWDEVALRPDPREFNLLTIIDRLQQKGDLIASMPPQNLDPVLSFLPASKT</sequence>
<dbReference type="PANTHER" id="PTHR42705:SF2">
    <property type="entry name" value="BIFUNCTIONAL NON-HOMOLOGOUS END JOINING PROTEIN LIGD"/>
    <property type="match status" value="1"/>
</dbReference>
<dbReference type="EC" id="6.5.1.1" evidence="2"/>
<dbReference type="Proteomes" id="UP001469365">
    <property type="component" value="Unassembled WGS sequence"/>
</dbReference>
<protein>
    <submittedName>
        <fullName evidence="2">Non-homologous end-joining DNA ligase</fullName>
        <ecNumber evidence="2">6.5.1.1</ecNumber>
    </submittedName>
</protein>
<keyword evidence="3" id="KW-1185">Reference proteome</keyword>
<dbReference type="RefSeq" id="WP_341415171.1">
    <property type="nucleotide sequence ID" value="NZ_JBBPCC010000004.1"/>
</dbReference>
<feature type="domain" description="DNA ligase D polymerase" evidence="1">
    <location>
        <begin position="38"/>
        <end position="285"/>
    </location>
</feature>
<dbReference type="InterPro" id="IPR052171">
    <property type="entry name" value="NHEJ_LigD"/>
</dbReference>
<dbReference type="GO" id="GO:0003910">
    <property type="term" value="F:DNA ligase (ATP) activity"/>
    <property type="evidence" value="ECO:0007669"/>
    <property type="project" value="UniProtKB-EC"/>
</dbReference>
<reference evidence="2 3" key="1">
    <citation type="submission" date="2024-04" db="EMBL/GenBank/DDBJ databases">
        <title>draft genome sequnece of Paenibacillus filicis.</title>
        <authorList>
            <person name="Kim D.-U."/>
        </authorList>
    </citation>
    <scope>NUCLEOTIDE SEQUENCE [LARGE SCALE GENOMIC DNA]</scope>
    <source>
        <strain evidence="2 3">KACC14197</strain>
    </source>
</reference>
<organism evidence="2 3">
    <name type="scientific">Paenibacillus filicis</name>
    <dbReference type="NCBI Taxonomy" id="669464"/>
    <lineage>
        <taxon>Bacteria</taxon>
        <taxon>Bacillati</taxon>
        <taxon>Bacillota</taxon>
        <taxon>Bacilli</taxon>
        <taxon>Bacillales</taxon>
        <taxon>Paenibacillaceae</taxon>
        <taxon>Paenibacillus</taxon>
    </lineage>
</organism>
<comment type="caution">
    <text evidence="2">The sequence shown here is derived from an EMBL/GenBank/DDBJ whole genome shotgun (WGS) entry which is preliminary data.</text>
</comment>
<evidence type="ECO:0000259" key="1">
    <source>
        <dbReference type="Pfam" id="PF21686"/>
    </source>
</evidence>
<evidence type="ECO:0000313" key="2">
    <source>
        <dbReference type="EMBL" id="MEK8128113.1"/>
    </source>
</evidence>
<dbReference type="Pfam" id="PF21686">
    <property type="entry name" value="LigD_Prim-Pol"/>
    <property type="match status" value="1"/>
</dbReference>
<dbReference type="Gene3D" id="3.90.920.10">
    <property type="entry name" value="DNA primase, PRIM domain"/>
    <property type="match status" value="1"/>
</dbReference>
<gene>
    <name evidence="2" type="primary">ligD</name>
    <name evidence="2" type="ORF">WMW72_09380</name>
</gene>
<dbReference type="PANTHER" id="PTHR42705">
    <property type="entry name" value="BIFUNCTIONAL NON-HOMOLOGOUS END JOINING PROTEIN LIGD"/>
    <property type="match status" value="1"/>
</dbReference>
<accession>A0ABU9DK43</accession>
<dbReference type="InterPro" id="IPR014145">
    <property type="entry name" value="LigD_pol_dom"/>
</dbReference>
<keyword evidence="2" id="KW-0436">Ligase</keyword>
<proteinExistence type="predicted"/>
<evidence type="ECO:0000313" key="3">
    <source>
        <dbReference type="Proteomes" id="UP001469365"/>
    </source>
</evidence>
<dbReference type="EMBL" id="JBBPCC010000004">
    <property type="protein sequence ID" value="MEK8128113.1"/>
    <property type="molecule type" value="Genomic_DNA"/>
</dbReference>
<dbReference type="NCBIfam" id="TIGR02778">
    <property type="entry name" value="ligD_pol"/>
    <property type="match status" value="1"/>
</dbReference>
<name>A0ABU9DK43_9BACL</name>